<dbReference type="Proteomes" id="UP000053110">
    <property type="component" value="Unassembled WGS sequence"/>
</dbReference>
<accession>A0A061HJX5</accession>
<keyword evidence="1" id="KW-1133">Transmembrane helix</keyword>
<organism evidence="3">
    <name type="scientific">Blumeria graminis f. sp. tritici 96224</name>
    <dbReference type="NCBI Taxonomy" id="1268274"/>
    <lineage>
        <taxon>Eukaryota</taxon>
        <taxon>Fungi</taxon>
        <taxon>Dikarya</taxon>
        <taxon>Ascomycota</taxon>
        <taxon>Pezizomycotina</taxon>
        <taxon>Leotiomycetes</taxon>
        <taxon>Erysiphales</taxon>
        <taxon>Erysiphaceae</taxon>
        <taxon>Blumeria</taxon>
    </lineage>
</organism>
<gene>
    <name evidence="2" type="ORF">BGT96224_Ac31568</name>
    <name evidence="3" type="ORF">BGT96224V2_LOCUS868</name>
</gene>
<keyword evidence="1" id="KW-0812">Transmembrane</keyword>
<feature type="non-terminal residue" evidence="3">
    <location>
        <position position="387"/>
    </location>
</feature>
<reference evidence="4" key="1">
    <citation type="journal article" date="2013" name="Nat. Genet.">
        <title>The wheat powdery mildew genome shows the unique evolution of an obligate biotroph.</title>
        <authorList>
            <person name="Wicker T."/>
            <person name="Oberhaensli S."/>
            <person name="Parlange F."/>
            <person name="Buchmann J.P."/>
            <person name="Shatalina M."/>
            <person name="Roffler S."/>
            <person name="Ben-David R."/>
            <person name="Dolezel J."/>
            <person name="Simkova H."/>
            <person name="Schulze-Lefert P."/>
            <person name="Spanu P.D."/>
            <person name="Bruggmann R."/>
            <person name="Amselem J."/>
            <person name="Quesneville H."/>
            <person name="Ver Loren van Themaat E."/>
            <person name="Paape T."/>
            <person name="Shimizu K.K."/>
            <person name="Keller B."/>
        </authorList>
    </citation>
    <scope>NUCLEOTIDE SEQUENCE [LARGE SCALE GENOMIC DNA]</scope>
    <source>
        <strain evidence="4">96224</strain>
    </source>
</reference>
<sequence>MVGQISKIKATVTATVKFLTIFDMIMLLGILFPVMTMATNDDTQIKLYVPPENIDLSIKCGNERSYSDEYLKRSLQKAKFEMNPQMCWPMRFEKLSYTEGSTYWTYPLLPNEIIYANNILEETQKLYGISITLSVPERVSQDFVVFDEKFKIMGGVQYEGDTQMFTHCSFTFPDLSKERRTKIENNLRRGYAQRDDFIWGEDRMSGPDLAWRIQDRGSPNWSRIIQMDNTCNFVRDRNDKNVASIQKTHGDKNSAWDETGLYFKHVYKHVKKCFASEHETKQHHQGHNRHSQPYRYRYSPADRSQSRYSSYSHDTSSGVDWGSTDIGSFEVSSDIDFGGGLSLDRSKKKKKEKSESQFIKDISAALAGLIVLGCEKSFECCANCGSP</sequence>
<evidence type="ECO:0000256" key="1">
    <source>
        <dbReference type="SAM" id="Phobius"/>
    </source>
</evidence>
<keyword evidence="1" id="KW-0472">Membrane</keyword>
<dbReference type="AlphaFoldDB" id="A0A061HJX5"/>
<feature type="transmembrane region" description="Helical" evidence="1">
    <location>
        <begin position="12"/>
        <end position="35"/>
    </location>
</feature>
<dbReference type="EMBL" id="KE374479">
    <property type="protein sequence ID" value="EPQ66907.1"/>
    <property type="molecule type" value="Genomic_DNA"/>
</dbReference>
<reference evidence="2" key="2">
    <citation type="submission" date="2013-01" db="EMBL/GenBank/DDBJ databases">
        <title>The wheat powdery mildew genome reveals unique evolution of an obligate biotroph.</title>
        <authorList>
            <person name="Oberhaensli S."/>
            <person name="Wicker T."/>
            <person name="Keller B."/>
        </authorList>
    </citation>
    <scope>NUCLEOTIDE SEQUENCE</scope>
    <source>
        <strain evidence="2">96224</strain>
    </source>
</reference>
<evidence type="ECO:0000313" key="2">
    <source>
        <dbReference type="EMBL" id="EPQ66907.1"/>
    </source>
</evidence>
<dbReference type="HOGENOM" id="CLU_713684_0_0_1"/>
<name>A0A061HJX5_BLUGR</name>
<dbReference type="EMBL" id="UIGY01000001">
    <property type="protein sequence ID" value="SUZ07770.1"/>
    <property type="molecule type" value="Genomic_DNA"/>
</dbReference>
<evidence type="ECO:0000313" key="4">
    <source>
        <dbReference type="Proteomes" id="UP000053110"/>
    </source>
</evidence>
<evidence type="ECO:0000313" key="3">
    <source>
        <dbReference type="EMBL" id="SUZ07770.1"/>
    </source>
</evidence>
<reference evidence="3" key="3">
    <citation type="submission" date="2018-07" db="EMBL/GenBank/DDBJ databases">
        <authorList>
            <person name="Quirk P.G."/>
            <person name="Krulwich T.A."/>
        </authorList>
    </citation>
    <scope>NUCLEOTIDE SEQUENCE</scope>
    <source>
        <strain evidence="3">96224</strain>
    </source>
</reference>
<protein>
    <submittedName>
        <fullName evidence="3">BgtAc-31568</fullName>
    </submittedName>
</protein>
<proteinExistence type="predicted"/>